<dbReference type="RefSeq" id="WP_127071924.1">
    <property type="nucleotide sequence ID" value="NZ_BMKB01000005.1"/>
</dbReference>
<dbReference type="EMBL" id="BMKB01000005">
    <property type="protein sequence ID" value="GGA59590.1"/>
    <property type="molecule type" value="Genomic_DNA"/>
</dbReference>
<keyword evidence="3" id="KW-1185">Reference proteome</keyword>
<dbReference type="InterPro" id="IPR036291">
    <property type="entry name" value="NAD(P)-bd_dom_sf"/>
</dbReference>
<comment type="caution">
    <text evidence="2">The sequence shown here is derived from an EMBL/GenBank/DDBJ whole genome shotgun (WGS) entry which is preliminary data.</text>
</comment>
<evidence type="ECO:0000313" key="3">
    <source>
        <dbReference type="Proteomes" id="UP000596977"/>
    </source>
</evidence>
<sequence>MEATRTALVLGATGGVGGSIARALVGRGWHVRGLARDVTAARRKGIAQIEWVAGDALKRADVISAAHGASVIVHGVNPPKYKNWDKLVLPMIDNTIAAARAAGGARVVLPGTIYNYDVAKTPVISADTPQQAKSRKGKIRVALEQRLEQAAPDVPALIVRAGDFFGPGVGSSWFAQGMVTPGKPLTRIINPARGGGHSWAYLPDLTEAIARLLEAPDRLQPFERLGFEGFYDESGTALIDAIGRVVGRKLPVYRFPWWLMTLMAPFGGFPREVAEIAPVWRYPGRFDNGRLEKLIGSEPRTPLDDAIRDSLIDMGCLKATSMPGSLMIGSREEAGASSSGHATT</sequence>
<dbReference type="Gene3D" id="3.40.50.720">
    <property type="entry name" value="NAD(P)-binding Rossmann-like Domain"/>
    <property type="match status" value="1"/>
</dbReference>
<reference evidence="2 3" key="1">
    <citation type="journal article" date="2014" name="Int. J. Syst. Evol. Microbiol.">
        <title>Complete genome sequence of Corynebacterium casei LMG S-19264T (=DSM 44701T), isolated from a smear-ripened cheese.</title>
        <authorList>
            <consortium name="US DOE Joint Genome Institute (JGI-PGF)"/>
            <person name="Walter F."/>
            <person name="Albersmeier A."/>
            <person name="Kalinowski J."/>
            <person name="Ruckert C."/>
        </authorList>
    </citation>
    <scope>NUCLEOTIDE SEQUENCE [LARGE SCALE GENOMIC DNA]</scope>
    <source>
        <strain evidence="2 3">CGMCC 1.15896</strain>
    </source>
</reference>
<dbReference type="PANTHER" id="PTHR48079">
    <property type="entry name" value="PROTEIN YEEZ"/>
    <property type="match status" value="1"/>
</dbReference>
<dbReference type="OrthoDB" id="7170465at2"/>
<organism evidence="2 3">
    <name type="scientific">Pelagibacterium lentulum</name>
    <dbReference type="NCBI Taxonomy" id="2029865"/>
    <lineage>
        <taxon>Bacteria</taxon>
        <taxon>Pseudomonadati</taxon>
        <taxon>Pseudomonadota</taxon>
        <taxon>Alphaproteobacteria</taxon>
        <taxon>Hyphomicrobiales</taxon>
        <taxon>Devosiaceae</taxon>
        <taxon>Pelagibacterium</taxon>
    </lineage>
</organism>
<dbReference type="GO" id="GO:0005737">
    <property type="term" value="C:cytoplasm"/>
    <property type="evidence" value="ECO:0007669"/>
    <property type="project" value="TreeGrafter"/>
</dbReference>
<dbReference type="PANTHER" id="PTHR48079:SF6">
    <property type="entry name" value="NAD(P)-BINDING DOMAIN-CONTAINING PROTEIN-RELATED"/>
    <property type="match status" value="1"/>
</dbReference>
<dbReference type="Proteomes" id="UP000596977">
    <property type="component" value="Unassembled WGS sequence"/>
</dbReference>
<dbReference type="Pfam" id="PF13460">
    <property type="entry name" value="NAD_binding_10"/>
    <property type="match status" value="1"/>
</dbReference>
<dbReference type="SUPFAM" id="SSF51735">
    <property type="entry name" value="NAD(P)-binding Rossmann-fold domains"/>
    <property type="match status" value="1"/>
</dbReference>
<gene>
    <name evidence="2" type="ORF">GCM10011499_32200</name>
</gene>
<dbReference type="InterPro" id="IPR051783">
    <property type="entry name" value="NAD(P)-dependent_oxidoreduct"/>
</dbReference>
<name>A0A916RKM1_9HYPH</name>
<dbReference type="AlphaFoldDB" id="A0A916RKM1"/>
<dbReference type="GO" id="GO:0004029">
    <property type="term" value="F:aldehyde dehydrogenase (NAD+) activity"/>
    <property type="evidence" value="ECO:0007669"/>
    <property type="project" value="TreeGrafter"/>
</dbReference>
<protein>
    <submittedName>
        <fullName evidence="2">Epimerase</fullName>
    </submittedName>
</protein>
<dbReference type="InterPro" id="IPR016040">
    <property type="entry name" value="NAD(P)-bd_dom"/>
</dbReference>
<accession>A0A916RKM1</accession>
<proteinExistence type="predicted"/>
<evidence type="ECO:0000313" key="2">
    <source>
        <dbReference type="EMBL" id="GGA59590.1"/>
    </source>
</evidence>
<feature type="domain" description="NAD(P)-binding" evidence="1">
    <location>
        <begin position="11"/>
        <end position="121"/>
    </location>
</feature>
<evidence type="ECO:0000259" key="1">
    <source>
        <dbReference type="Pfam" id="PF13460"/>
    </source>
</evidence>